<dbReference type="NCBIfam" id="TIGR00639">
    <property type="entry name" value="PurN"/>
    <property type="match status" value="1"/>
</dbReference>
<dbReference type="EMBL" id="JBHSSK010000004">
    <property type="protein sequence ID" value="MFC6206041.1"/>
    <property type="molecule type" value="Genomic_DNA"/>
</dbReference>
<accession>A0ABW1SNI3</accession>
<feature type="binding site" evidence="6">
    <location>
        <begin position="13"/>
        <end position="15"/>
    </location>
    <ligand>
        <name>N(1)-(5-phospho-beta-D-ribosyl)glycinamide</name>
        <dbReference type="ChEBI" id="CHEBI:143788"/>
    </ligand>
</feature>
<comment type="catalytic activity">
    <reaction evidence="5 6">
        <text>N(1)-(5-phospho-beta-D-ribosyl)glycinamide + (6R)-10-formyltetrahydrofolate = N(2)-formyl-N(1)-(5-phospho-beta-D-ribosyl)glycinamide + (6S)-5,6,7,8-tetrahydrofolate + H(+)</text>
        <dbReference type="Rhea" id="RHEA:15053"/>
        <dbReference type="ChEBI" id="CHEBI:15378"/>
        <dbReference type="ChEBI" id="CHEBI:57453"/>
        <dbReference type="ChEBI" id="CHEBI:143788"/>
        <dbReference type="ChEBI" id="CHEBI:147286"/>
        <dbReference type="ChEBI" id="CHEBI:195366"/>
        <dbReference type="EC" id="2.1.2.2"/>
    </reaction>
</comment>
<feature type="binding site" evidence="6">
    <location>
        <position position="108"/>
    </location>
    <ligand>
        <name>(6R)-10-formyltetrahydrofolate</name>
        <dbReference type="ChEBI" id="CHEBI:195366"/>
    </ligand>
</feature>
<dbReference type="InterPro" id="IPR001555">
    <property type="entry name" value="GART_AS"/>
</dbReference>
<protein>
    <recommendedName>
        <fullName evidence="6">Phosphoribosylglycinamide formyltransferase</fullName>
        <ecNumber evidence="6">2.1.2.2</ecNumber>
    </recommendedName>
    <alternativeName>
        <fullName evidence="6">5'-phosphoribosylglycinamide transformylase</fullName>
    </alternativeName>
    <alternativeName>
        <fullName evidence="6">GAR transformylase</fullName>
        <shortName evidence="6">GART</shortName>
    </alternativeName>
</protein>
<dbReference type="Pfam" id="PF00551">
    <property type="entry name" value="Formyl_trans_N"/>
    <property type="match status" value="1"/>
</dbReference>
<dbReference type="GO" id="GO:0004644">
    <property type="term" value="F:phosphoribosylglycinamide formyltransferase activity"/>
    <property type="evidence" value="ECO:0007669"/>
    <property type="project" value="UniProtKB-EC"/>
</dbReference>
<keyword evidence="2 6" id="KW-0808">Transferase</keyword>
<dbReference type="EC" id="2.1.2.2" evidence="6"/>
<dbReference type="InterPro" id="IPR004607">
    <property type="entry name" value="GART"/>
</dbReference>
<evidence type="ECO:0000256" key="4">
    <source>
        <dbReference type="ARBA" id="ARBA00038440"/>
    </source>
</evidence>
<comment type="function">
    <text evidence="6">Catalyzes the transfer of a formyl group from 10-formyltetrahydrofolate to 5-phospho-ribosyl-glycinamide (GAR), producing 5-phospho-ribosyl-N-formylglycinamide (FGAR) and tetrahydrofolate.</text>
</comment>
<dbReference type="PANTHER" id="PTHR43369">
    <property type="entry name" value="PHOSPHORIBOSYLGLYCINAMIDE FORMYLTRANSFERASE"/>
    <property type="match status" value="1"/>
</dbReference>
<dbReference type="HAMAP" id="MF_01930">
    <property type="entry name" value="PurN"/>
    <property type="match status" value="1"/>
</dbReference>
<name>A0ABW1SNI3_9LACO</name>
<evidence type="ECO:0000313" key="8">
    <source>
        <dbReference type="EMBL" id="MFC6206041.1"/>
    </source>
</evidence>
<dbReference type="Proteomes" id="UP001596254">
    <property type="component" value="Unassembled WGS sequence"/>
</dbReference>
<feature type="binding site" evidence="6">
    <location>
        <begin position="91"/>
        <end position="94"/>
    </location>
    <ligand>
        <name>(6R)-10-formyltetrahydrofolate</name>
        <dbReference type="ChEBI" id="CHEBI:195366"/>
    </ligand>
</feature>
<dbReference type="Gene3D" id="3.40.50.170">
    <property type="entry name" value="Formyl transferase, N-terminal domain"/>
    <property type="match status" value="1"/>
</dbReference>
<dbReference type="PANTHER" id="PTHR43369:SF2">
    <property type="entry name" value="PHOSPHORIBOSYLGLYCINAMIDE FORMYLTRANSFERASE"/>
    <property type="match status" value="1"/>
</dbReference>
<dbReference type="SUPFAM" id="SSF53328">
    <property type="entry name" value="Formyltransferase"/>
    <property type="match status" value="1"/>
</dbReference>
<reference evidence="9" key="1">
    <citation type="journal article" date="2019" name="Int. J. Syst. Evol. Microbiol.">
        <title>The Global Catalogue of Microorganisms (GCM) 10K type strain sequencing project: providing services to taxonomists for standard genome sequencing and annotation.</title>
        <authorList>
            <consortium name="The Broad Institute Genomics Platform"/>
            <consortium name="The Broad Institute Genome Sequencing Center for Infectious Disease"/>
            <person name="Wu L."/>
            <person name="Ma J."/>
        </authorList>
    </citation>
    <scope>NUCLEOTIDE SEQUENCE [LARGE SCALE GENOMIC DNA]</scope>
    <source>
        <strain evidence="9">CCM 8905</strain>
    </source>
</reference>
<evidence type="ECO:0000256" key="6">
    <source>
        <dbReference type="HAMAP-Rule" id="MF_01930"/>
    </source>
</evidence>
<evidence type="ECO:0000259" key="7">
    <source>
        <dbReference type="Pfam" id="PF00551"/>
    </source>
</evidence>
<dbReference type="RefSeq" id="WP_125693422.1">
    <property type="nucleotide sequence ID" value="NZ_JBHSSK010000004.1"/>
</dbReference>
<evidence type="ECO:0000256" key="1">
    <source>
        <dbReference type="ARBA" id="ARBA00005054"/>
    </source>
</evidence>
<evidence type="ECO:0000313" key="9">
    <source>
        <dbReference type="Proteomes" id="UP001596254"/>
    </source>
</evidence>
<organism evidence="8 9">
    <name type="scientific">Levilactobacillus tongjiangensis</name>
    <dbReference type="NCBI Taxonomy" id="2486023"/>
    <lineage>
        <taxon>Bacteria</taxon>
        <taxon>Bacillati</taxon>
        <taxon>Bacillota</taxon>
        <taxon>Bacilli</taxon>
        <taxon>Lactobacillales</taxon>
        <taxon>Lactobacillaceae</taxon>
        <taxon>Levilactobacillus</taxon>
    </lineage>
</organism>
<gene>
    <name evidence="6 8" type="primary">purN</name>
    <name evidence="8" type="ORF">ACFP1G_00845</name>
</gene>
<dbReference type="PROSITE" id="PS00373">
    <property type="entry name" value="GART"/>
    <property type="match status" value="1"/>
</dbReference>
<dbReference type="InterPro" id="IPR036477">
    <property type="entry name" value="Formyl_transf_N_sf"/>
</dbReference>
<proteinExistence type="inferred from homology"/>
<comment type="caution">
    <text evidence="6">Lacks conserved residue(s) required for the propagation of feature annotation.</text>
</comment>
<comment type="similarity">
    <text evidence="4 6">Belongs to the GART family.</text>
</comment>
<keyword evidence="9" id="KW-1185">Reference proteome</keyword>
<evidence type="ECO:0000256" key="5">
    <source>
        <dbReference type="ARBA" id="ARBA00047664"/>
    </source>
</evidence>
<feature type="active site" description="Proton donor" evidence="6">
    <location>
        <position position="110"/>
    </location>
</feature>
<comment type="pathway">
    <text evidence="1 6">Purine metabolism; IMP biosynthesis via de novo pathway; N(2)-formyl-N(1)-(5-phospho-D-ribosyl)glycinamide from N(1)-(5-phospho-D-ribosyl)glycinamide (10-formyl THF route): step 1/1.</text>
</comment>
<comment type="caution">
    <text evidence="8">The sequence shown here is derived from an EMBL/GenBank/DDBJ whole genome shotgun (WGS) entry which is preliminary data.</text>
</comment>
<dbReference type="InterPro" id="IPR002376">
    <property type="entry name" value="Formyl_transf_N"/>
</dbReference>
<sequence length="192" mass="20944">MTKRLAVFASGTGTNFSALDRAIKDRQIPAEIVLLVCDHEQAPVVQRAQEAHIPTLIVDFHAYSTKVAAENWILRNLKENQVDAVLLAGYMRIVGPTLLQGYPHRILNLHPALLPKFPGRHGIADALAAGVRETGVTVHFVDAGVDTGEIIAQRVVPVNSGDTVASLATRIHDAEHDLYPTVLQRLIDEDVL</sequence>
<dbReference type="CDD" id="cd08645">
    <property type="entry name" value="FMT_core_GART"/>
    <property type="match status" value="1"/>
</dbReference>
<evidence type="ECO:0000256" key="2">
    <source>
        <dbReference type="ARBA" id="ARBA00022679"/>
    </source>
</evidence>
<feature type="site" description="Raises pKa of active site His" evidence="6">
    <location>
        <position position="146"/>
    </location>
</feature>
<keyword evidence="3 6" id="KW-0658">Purine biosynthesis</keyword>
<feature type="domain" description="Formyl transferase N-terminal" evidence="7">
    <location>
        <begin position="3"/>
        <end position="183"/>
    </location>
</feature>
<evidence type="ECO:0000256" key="3">
    <source>
        <dbReference type="ARBA" id="ARBA00022755"/>
    </source>
</evidence>